<gene>
    <name evidence="2" type="ORF">TPAS_2431</name>
</gene>
<evidence type="ECO:0000313" key="2">
    <source>
        <dbReference type="EMBL" id="SLM52724.1"/>
    </source>
</evidence>
<dbReference type="Pfam" id="PF00899">
    <property type="entry name" value="ThiF"/>
    <property type="match status" value="1"/>
</dbReference>
<dbReference type="Gene3D" id="3.40.50.720">
    <property type="entry name" value="NAD(P)-binding Rossmann-like Domain"/>
    <property type="match status" value="1"/>
</dbReference>
<dbReference type="PANTHER" id="PTHR10953">
    <property type="entry name" value="UBIQUITIN-ACTIVATING ENZYME E1"/>
    <property type="match status" value="1"/>
</dbReference>
<sequence>MDNQTVYKVKDSVDLFLSDERYIMAYYLNTRQRKSFKTNKEMILLIEQIDGSHTVQELKEYMADNHDIDSQSVDFVLLLMEKNRLITPIKVKENILSEDECNRYSRQINYFSEFLGSEEEGFYAQKKLMNTNILIFGCGAIGGDVATELVMAGVKNITLFDYDTVEYSDLARHMYYRNNYVGKSKVSALKEELQKIDCSVKVHTIDEGMKPNSDVEQYIRKADFVVNTLDEPYIGYTSSKISRCCIRYNIPHYIAGGFDAHLASTGELIIPHVTPCVECYAGYFKEKLKGWKPKEHPVQERYTEMGGLASMSLFSASFAATEIIKYIAGLVNISEEYKVRGELLFSDLSLTYLNVMKNDNCPVCGGDVL</sequence>
<evidence type="ECO:0000259" key="1">
    <source>
        <dbReference type="Pfam" id="PF00899"/>
    </source>
</evidence>
<dbReference type="InterPro" id="IPR035985">
    <property type="entry name" value="Ubiquitin-activating_enz"/>
</dbReference>
<dbReference type="RefSeq" id="WP_086943476.1">
    <property type="nucleotide sequence ID" value="NZ_FONM01000032.1"/>
</dbReference>
<dbReference type="OrthoDB" id="9804150at2"/>
<evidence type="ECO:0000313" key="3">
    <source>
        <dbReference type="Proteomes" id="UP000195985"/>
    </source>
</evidence>
<dbReference type="SUPFAM" id="SSF69572">
    <property type="entry name" value="Activating enzymes of the ubiquitin-like proteins"/>
    <property type="match status" value="1"/>
</dbReference>
<dbReference type="InterPro" id="IPR000594">
    <property type="entry name" value="ThiF_NAD_FAD-bd"/>
</dbReference>
<feature type="domain" description="THIF-type NAD/FAD binding fold" evidence="1">
    <location>
        <begin position="104"/>
        <end position="362"/>
    </location>
</feature>
<dbReference type="EMBL" id="FWEY01000009">
    <property type="protein sequence ID" value="SLM52724.1"/>
    <property type="molecule type" value="Genomic_DNA"/>
</dbReference>
<reference evidence="3" key="1">
    <citation type="submission" date="2016-04" db="EMBL/GenBank/DDBJ databases">
        <authorList>
            <person name="Strepis N."/>
        </authorList>
    </citation>
    <scope>NUCLEOTIDE SEQUENCE [LARGE SCALE GENOMIC DNA]</scope>
</reference>
<name>A0A1W1II86_9LACT</name>
<dbReference type="GO" id="GO:0032446">
    <property type="term" value="P:protein modification by small protein conjugation"/>
    <property type="evidence" value="ECO:0007669"/>
    <property type="project" value="TreeGrafter"/>
</dbReference>
<dbReference type="AlphaFoldDB" id="A0A1W1II86"/>
<dbReference type="GO" id="GO:0005737">
    <property type="term" value="C:cytoplasm"/>
    <property type="evidence" value="ECO:0007669"/>
    <property type="project" value="TreeGrafter"/>
</dbReference>
<proteinExistence type="predicted"/>
<accession>A0A1W1II86</accession>
<keyword evidence="3" id="KW-1185">Reference proteome</keyword>
<dbReference type="InterPro" id="IPR045886">
    <property type="entry name" value="ThiF/MoeB/HesA"/>
</dbReference>
<organism evidence="2 3">
    <name type="scientific">Trichococcus pasteurii</name>
    <dbReference type="NCBI Taxonomy" id="43064"/>
    <lineage>
        <taxon>Bacteria</taxon>
        <taxon>Bacillati</taxon>
        <taxon>Bacillota</taxon>
        <taxon>Bacilli</taxon>
        <taxon>Lactobacillales</taxon>
        <taxon>Carnobacteriaceae</taxon>
        <taxon>Trichococcus</taxon>
    </lineage>
</organism>
<dbReference type="STRING" id="43064.SAMN04488086_1327"/>
<dbReference type="GO" id="GO:0004792">
    <property type="term" value="F:thiosulfate-cyanide sulfurtransferase activity"/>
    <property type="evidence" value="ECO:0007669"/>
    <property type="project" value="TreeGrafter"/>
</dbReference>
<dbReference type="GO" id="GO:0008641">
    <property type="term" value="F:ubiquitin-like modifier activating enzyme activity"/>
    <property type="evidence" value="ECO:0007669"/>
    <property type="project" value="InterPro"/>
</dbReference>
<dbReference type="Proteomes" id="UP000195985">
    <property type="component" value="Unassembled WGS sequence"/>
</dbReference>
<dbReference type="GO" id="GO:0016779">
    <property type="term" value="F:nucleotidyltransferase activity"/>
    <property type="evidence" value="ECO:0007669"/>
    <property type="project" value="TreeGrafter"/>
</dbReference>
<dbReference type="PANTHER" id="PTHR10953:SF102">
    <property type="entry name" value="ADENYLYLTRANSFERASE AND SULFURTRANSFERASE MOCS3"/>
    <property type="match status" value="1"/>
</dbReference>
<protein>
    <submittedName>
        <fullName evidence="2">Molybdenum cofactor biosynthesis moeb</fullName>
    </submittedName>
</protein>